<organism evidence="3 4">
    <name type="scientific">Streptomyces thermospinosisporus</name>
    <dbReference type="NCBI Taxonomy" id="161482"/>
    <lineage>
        <taxon>Bacteria</taxon>
        <taxon>Bacillati</taxon>
        <taxon>Actinomycetota</taxon>
        <taxon>Actinomycetes</taxon>
        <taxon>Kitasatosporales</taxon>
        <taxon>Streptomycetaceae</taxon>
        <taxon>Streptomyces</taxon>
    </lineage>
</organism>
<dbReference type="RefSeq" id="WP_344014817.1">
    <property type="nucleotide sequence ID" value="NZ_BAAAIZ010000068.1"/>
</dbReference>
<dbReference type="PANTHER" id="PTHR11487">
    <property type="entry name" value="THIOESTERASE"/>
    <property type="match status" value="1"/>
</dbReference>
<sequence length="249" mass="26987">MPLPSPSPYLTCHTRPEHPERRLVCFPHAGGAASFFRPWSQYADPATELLAVQYPGRENRFREALIPTMDPLASAVTEALLALPPLPTVLFGHSMGAAVAYETLLRLQQAGAGHFTRLCVSGKSPDGAAGRAVRTDEEVVEAVRSLGGTHAAVLDDPDLRELLLPAIRNDYRLIDGYRRRADAPLLRADVHALTGDRDPQVTPEQAARWGALASGSFTLTVLEGDHFYLVPAAERVARLAMEPAQSVPV</sequence>
<evidence type="ECO:0000259" key="2">
    <source>
        <dbReference type="Pfam" id="PF00975"/>
    </source>
</evidence>
<comment type="caution">
    <text evidence="3">The sequence shown here is derived from an EMBL/GenBank/DDBJ whole genome shotgun (WGS) entry which is preliminary data.</text>
</comment>
<evidence type="ECO:0000313" key="3">
    <source>
        <dbReference type="EMBL" id="GAA1429179.1"/>
    </source>
</evidence>
<accession>A0ABN1Z2T1</accession>
<evidence type="ECO:0000256" key="1">
    <source>
        <dbReference type="ARBA" id="ARBA00007169"/>
    </source>
</evidence>
<keyword evidence="3" id="KW-0378">Hydrolase</keyword>
<keyword evidence="4" id="KW-1185">Reference proteome</keyword>
<dbReference type="EMBL" id="BAAAIZ010000068">
    <property type="protein sequence ID" value="GAA1429179.1"/>
    <property type="molecule type" value="Genomic_DNA"/>
</dbReference>
<comment type="similarity">
    <text evidence="1">Belongs to the thioesterase family.</text>
</comment>
<dbReference type="InterPro" id="IPR001031">
    <property type="entry name" value="Thioesterase"/>
</dbReference>
<dbReference type="SUPFAM" id="SSF53474">
    <property type="entry name" value="alpha/beta-Hydrolases"/>
    <property type="match status" value="1"/>
</dbReference>
<reference evidence="3 4" key="1">
    <citation type="journal article" date="2019" name="Int. J. Syst. Evol. Microbiol.">
        <title>The Global Catalogue of Microorganisms (GCM) 10K type strain sequencing project: providing services to taxonomists for standard genome sequencing and annotation.</title>
        <authorList>
            <consortium name="The Broad Institute Genomics Platform"/>
            <consortium name="The Broad Institute Genome Sequencing Center for Infectious Disease"/>
            <person name="Wu L."/>
            <person name="Ma J."/>
        </authorList>
    </citation>
    <scope>NUCLEOTIDE SEQUENCE [LARGE SCALE GENOMIC DNA]</scope>
    <source>
        <strain evidence="3 4">JCM 11756</strain>
    </source>
</reference>
<protein>
    <submittedName>
        <fullName evidence="3">Alpha/beta fold hydrolase</fullName>
    </submittedName>
</protein>
<dbReference type="Pfam" id="PF00975">
    <property type="entry name" value="Thioesterase"/>
    <property type="match status" value="1"/>
</dbReference>
<feature type="domain" description="Thioesterase" evidence="2">
    <location>
        <begin position="21"/>
        <end position="238"/>
    </location>
</feature>
<gene>
    <name evidence="3" type="ORF">GCM10009601_43880</name>
</gene>
<dbReference type="PANTHER" id="PTHR11487:SF0">
    <property type="entry name" value="S-ACYL FATTY ACID SYNTHASE THIOESTERASE, MEDIUM CHAIN"/>
    <property type="match status" value="1"/>
</dbReference>
<evidence type="ECO:0000313" key="4">
    <source>
        <dbReference type="Proteomes" id="UP001500973"/>
    </source>
</evidence>
<dbReference type="Gene3D" id="3.40.50.1820">
    <property type="entry name" value="alpha/beta hydrolase"/>
    <property type="match status" value="1"/>
</dbReference>
<dbReference type="Proteomes" id="UP001500973">
    <property type="component" value="Unassembled WGS sequence"/>
</dbReference>
<dbReference type="GO" id="GO:0016787">
    <property type="term" value="F:hydrolase activity"/>
    <property type="evidence" value="ECO:0007669"/>
    <property type="project" value="UniProtKB-KW"/>
</dbReference>
<dbReference type="InterPro" id="IPR029058">
    <property type="entry name" value="AB_hydrolase_fold"/>
</dbReference>
<name>A0ABN1Z2T1_9ACTN</name>
<dbReference type="InterPro" id="IPR012223">
    <property type="entry name" value="TEII"/>
</dbReference>
<proteinExistence type="inferred from homology"/>